<dbReference type="Pfam" id="PF13607">
    <property type="entry name" value="Succ_CoA_lig"/>
    <property type="match status" value="1"/>
</dbReference>
<comment type="caution">
    <text evidence="2">The sequence shown here is derived from an EMBL/GenBank/DDBJ whole genome shotgun (WGS) entry which is preliminary data.</text>
</comment>
<dbReference type="PANTHER" id="PTHR42793:SF1">
    <property type="entry name" value="PEPTIDYL-LYSINE N-ACETYLTRANSFERASE PATZ"/>
    <property type="match status" value="1"/>
</dbReference>
<dbReference type="InterPro" id="IPR000182">
    <property type="entry name" value="GNAT_dom"/>
</dbReference>
<dbReference type="InterPro" id="IPR013815">
    <property type="entry name" value="ATP_grasp_subdomain_1"/>
</dbReference>
<feature type="domain" description="N-acetyltransferase" evidence="1">
    <location>
        <begin position="20"/>
        <end position="172"/>
    </location>
</feature>
<gene>
    <name evidence="2" type="ORF">GCM10009757_11350</name>
</gene>
<dbReference type="Gene3D" id="3.30.1490.20">
    <property type="entry name" value="ATP-grasp fold, A domain"/>
    <property type="match status" value="1"/>
</dbReference>
<name>A0ABP5GEN3_9ACTN</name>
<evidence type="ECO:0000313" key="2">
    <source>
        <dbReference type="EMBL" id="GAA2045117.1"/>
    </source>
</evidence>
<dbReference type="CDD" id="cd04301">
    <property type="entry name" value="NAT_SF"/>
    <property type="match status" value="1"/>
</dbReference>
<dbReference type="RefSeq" id="WP_346069733.1">
    <property type="nucleotide sequence ID" value="NZ_BAAANQ010000002.1"/>
</dbReference>
<dbReference type="Pfam" id="PF13549">
    <property type="entry name" value="ATP-grasp_5"/>
    <property type="match status" value="1"/>
</dbReference>
<dbReference type="PROSITE" id="PS51186">
    <property type="entry name" value="GNAT"/>
    <property type="match status" value="1"/>
</dbReference>
<protein>
    <submittedName>
        <fullName evidence="2">Bifunctional GNAT family N-acetyltransferase/acetate--CoA ligase family protein</fullName>
    </submittedName>
</protein>
<dbReference type="InterPro" id="IPR016181">
    <property type="entry name" value="Acyl_CoA_acyltransferase"/>
</dbReference>
<dbReference type="InterPro" id="IPR036291">
    <property type="entry name" value="NAD(P)-bd_dom_sf"/>
</dbReference>
<dbReference type="InterPro" id="IPR016102">
    <property type="entry name" value="Succinyl-CoA_synth-like"/>
</dbReference>
<dbReference type="Pfam" id="PF19045">
    <property type="entry name" value="Ligase_CoA_2"/>
    <property type="match status" value="1"/>
</dbReference>
<evidence type="ECO:0000259" key="1">
    <source>
        <dbReference type="PROSITE" id="PS51186"/>
    </source>
</evidence>
<dbReference type="SUPFAM" id="SSF56059">
    <property type="entry name" value="Glutathione synthetase ATP-binding domain-like"/>
    <property type="match status" value="1"/>
</dbReference>
<dbReference type="GO" id="GO:0016874">
    <property type="term" value="F:ligase activity"/>
    <property type="evidence" value="ECO:0007669"/>
    <property type="project" value="UniProtKB-KW"/>
</dbReference>
<organism evidence="2 3">
    <name type="scientific">Streptomyces cheonanensis</name>
    <dbReference type="NCBI Taxonomy" id="312720"/>
    <lineage>
        <taxon>Bacteria</taxon>
        <taxon>Bacillati</taxon>
        <taxon>Actinomycetota</taxon>
        <taxon>Actinomycetes</taxon>
        <taxon>Kitasatosporales</taxon>
        <taxon>Streptomycetaceae</taxon>
        <taxon>Streptomyces</taxon>
    </lineage>
</organism>
<evidence type="ECO:0000313" key="3">
    <source>
        <dbReference type="Proteomes" id="UP001403094"/>
    </source>
</evidence>
<dbReference type="SUPFAM" id="SSF55729">
    <property type="entry name" value="Acyl-CoA N-acyltransferases (Nat)"/>
    <property type="match status" value="1"/>
</dbReference>
<accession>A0ABP5GEN3</accession>
<dbReference type="EMBL" id="BAAANQ010000002">
    <property type="protein sequence ID" value="GAA2045117.1"/>
    <property type="molecule type" value="Genomic_DNA"/>
</dbReference>
<dbReference type="InterPro" id="IPR043938">
    <property type="entry name" value="Ligase_CoA_dom"/>
</dbReference>
<dbReference type="PANTHER" id="PTHR42793">
    <property type="entry name" value="COA BINDING DOMAIN CONTAINING PROTEIN"/>
    <property type="match status" value="1"/>
</dbReference>
<dbReference type="Proteomes" id="UP001403094">
    <property type="component" value="Unassembled WGS sequence"/>
</dbReference>
<dbReference type="Pfam" id="PF00583">
    <property type="entry name" value="Acetyltransf_1"/>
    <property type="match status" value="1"/>
</dbReference>
<dbReference type="Gene3D" id="3.30.470.20">
    <property type="entry name" value="ATP-grasp fold, B domain"/>
    <property type="match status" value="1"/>
</dbReference>
<dbReference type="SMART" id="SM00881">
    <property type="entry name" value="CoA_binding"/>
    <property type="match status" value="1"/>
</dbReference>
<dbReference type="InterPro" id="IPR032875">
    <property type="entry name" value="Succ_CoA_lig_flav_dom"/>
</dbReference>
<dbReference type="Gene3D" id="3.40.630.30">
    <property type="match status" value="1"/>
</dbReference>
<dbReference type="Gene3D" id="3.40.50.720">
    <property type="entry name" value="NAD(P)-binding Rossmann-like Domain"/>
    <property type="match status" value="1"/>
</dbReference>
<dbReference type="Gene3D" id="3.40.50.261">
    <property type="entry name" value="Succinyl-CoA synthetase domains"/>
    <property type="match status" value="2"/>
</dbReference>
<sequence length="899" mass="93269">MARSGDTGTTHALLSDGTTVWLRPPGPGDRDAIARMYAAMSPADLRRRFFAFSRRAGHEAADRMTAPPRPGYHGILAGSAEEVVGAAEYDLVDAAGATAEIGLAVADGWHHRGIGTLMIEHLVDAARREGVSRLTAEALADNQPVLQVFADLGLPVSRRFEGNEVRCTVRLDAGDDRYPGAVDERARAAGIASLVPLLRPGCVAVIGAGTRPASVGRAILRNLTGGHFTGLAYAVNPHARFLEHVPSAPSVAELPRTPDLAVLALPAPQIPGAAEACGRAGVRALVVVTSGLDSAQGRALLTACRTHGMRLVGPNCLGIANNEEGVRLQATFAAHAARPGTAGIAVQSGGIGIALLDGLSRLGIGVSTFVSLGNKYDVSSNDLLQWWEEDGRTDLAVLHLESFGNPQVFSRTARRVSRRMPVLTVDAGRTAAGRRAAASHTAAAATSTPTRQALFAQAGIIATRSIAELLEAAALLHSQPAPQGPAVAVLSNAAGAGVLAADACSEAGLTVPEFSHDLVAALRENLPADAVLTNPVDLTPTITEEALARALATLSGHDSVDAVLVSLVPTAIERSTGEDLLRAVTRAGGGTPPKPVLCVLLDQPDHVTLLPSAAGGTLPSYADPVPAARALAHATAHHHRRTRAAGVIPELTGTDREGSSRVLDTYLAAHPDGGRLDPPRTARLLSGYGIRQLPWAWATDEDTAARAAQQLAGPGGRVALKGYGDGPPHGNGHRAVHLDLAPGGPFRAAYRSLSAQLGERLEGVLVQSMAPRGPEWYAGAVRDPVFGPVVLFGPGGATAGEPGAPAARLAPLTDSDVHDLLTEPRIAPALTAYARSENVDLSALEDTLLRLSAMATDLPQITGIDLDPVMLERRGAVVVGARIQVGPPHPHDPFLRQLP</sequence>
<dbReference type="InterPro" id="IPR003781">
    <property type="entry name" value="CoA-bd"/>
</dbReference>
<dbReference type="SUPFAM" id="SSF51735">
    <property type="entry name" value="NAD(P)-binding Rossmann-fold domains"/>
    <property type="match status" value="1"/>
</dbReference>
<dbReference type="SUPFAM" id="SSF52210">
    <property type="entry name" value="Succinyl-CoA synthetase domains"/>
    <property type="match status" value="2"/>
</dbReference>
<reference evidence="3" key="1">
    <citation type="journal article" date="2019" name="Int. J. Syst. Evol. Microbiol.">
        <title>The Global Catalogue of Microorganisms (GCM) 10K type strain sequencing project: providing services to taxonomists for standard genome sequencing and annotation.</title>
        <authorList>
            <consortium name="The Broad Institute Genomics Platform"/>
            <consortium name="The Broad Institute Genome Sequencing Center for Infectious Disease"/>
            <person name="Wu L."/>
            <person name="Ma J."/>
        </authorList>
    </citation>
    <scope>NUCLEOTIDE SEQUENCE [LARGE SCALE GENOMIC DNA]</scope>
    <source>
        <strain evidence="3">JCM 14549</strain>
    </source>
</reference>
<dbReference type="Pfam" id="PF13380">
    <property type="entry name" value="CoA_binding_2"/>
    <property type="match status" value="1"/>
</dbReference>
<proteinExistence type="predicted"/>
<keyword evidence="2" id="KW-0436">Ligase</keyword>
<keyword evidence="3" id="KW-1185">Reference proteome</keyword>